<reference evidence="2" key="1">
    <citation type="journal article" date="2022" name="Plant J.">
        <title>Strategies of tolerance reflected in two North American maple genomes.</title>
        <authorList>
            <person name="McEvoy S.L."/>
            <person name="Sezen U.U."/>
            <person name="Trouern-Trend A."/>
            <person name="McMahon S.M."/>
            <person name="Schaberg P.G."/>
            <person name="Yang J."/>
            <person name="Wegrzyn J.L."/>
            <person name="Swenson N.G."/>
        </authorList>
    </citation>
    <scope>NUCLEOTIDE SEQUENCE</scope>
    <source>
        <strain evidence="2">NS2018</strain>
    </source>
</reference>
<evidence type="ECO:0000313" key="2">
    <source>
        <dbReference type="EMBL" id="KAK0582080.1"/>
    </source>
</evidence>
<feature type="region of interest" description="Disordered" evidence="1">
    <location>
        <begin position="109"/>
        <end position="140"/>
    </location>
</feature>
<proteinExistence type="predicted"/>
<dbReference type="PANTHER" id="PTHR48213:SF1">
    <property type="entry name" value="PROSTATIC SPERMINE-BINDING-LIKE PROTEIN"/>
    <property type="match status" value="1"/>
</dbReference>
<feature type="compositionally biased region" description="Acidic residues" evidence="1">
    <location>
        <begin position="111"/>
        <end position="139"/>
    </location>
</feature>
<dbReference type="PANTHER" id="PTHR48213">
    <property type="entry name" value="VID27-LIKE PROTEIN"/>
    <property type="match status" value="1"/>
</dbReference>
<dbReference type="Proteomes" id="UP001168877">
    <property type="component" value="Unassembled WGS sequence"/>
</dbReference>
<sequence length="193" mass="21703">MASTSSSDEILQQYPEELLCLSSSDEAEEELEIGLSLWELINQSDADDDDDFDIDIDSFVSLHHSSLSSSIAIPPQSNQTQEEDTHFDTTTSLEQDQQQHVAYLGYQYRDVEDDDQEDNDDDMYDDDDGGGDGYDLDDELVPRSVSGKLGRQRMRKLGKRGFARMFNSKRSPLLYTKPGCVHGKHGLGLKHSC</sequence>
<dbReference type="AlphaFoldDB" id="A0AA39RZ01"/>
<dbReference type="EMBL" id="JAUESC010000384">
    <property type="protein sequence ID" value="KAK0582080.1"/>
    <property type="molecule type" value="Genomic_DNA"/>
</dbReference>
<keyword evidence="3" id="KW-1185">Reference proteome</keyword>
<accession>A0AA39RZ01</accession>
<feature type="region of interest" description="Disordered" evidence="1">
    <location>
        <begin position="70"/>
        <end position="96"/>
    </location>
</feature>
<gene>
    <name evidence="2" type="ORF">LWI29_021320</name>
</gene>
<organism evidence="2 3">
    <name type="scientific">Acer saccharum</name>
    <name type="common">Sugar maple</name>
    <dbReference type="NCBI Taxonomy" id="4024"/>
    <lineage>
        <taxon>Eukaryota</taxon>
        <taxon>Viridiplantae</taxon>
        <taxon>Streptophyta</taxon>
        <taxon>Embryophyta</taxon>
        <taxon>Tracheophyta</taxon>
        <taxon>Spermatophyta</taxon>
        <taxon>Magnoliopsida</taxon>
        <taxon>eudicotyledons</taxon>
        <taxon>Gunneridae</taxon>
        <taxon>Pentapetalae</taxon>
        <taxon>rosids</taxon>
        <taxon>malvids</taxon>
        <taxon>Sapindales</taxon>
        <taxon>Sapindaceae</taxon>
        <taxon>Hippocastanoideae</taxon>
        <taxon>Acereae</taxon>
        <taxon>Acer</taxon>
    </lineage>
</organism>
<reference evidence="2" key="2">
    <citation type="submission" date="2023-06" db="EMBL/GenBank/DDBJ databases">
        <authorList>
            <person name="Swenson N.G."/>
            <person name="Wegrzyn J.L."/>
            <person name="Mcevoy S.L."/>
        </authorList>
    </citation>
    <scope>NUCLEOTIDE SEQUENCE</scope>
    <source>
        <strain evidence="2">NS2018</strain>
        <tissue evidence="2">Leaf</tissue>
    </source>
</reference>
<comment type="caution">
    <text evidence="2">The sequence shown here is derived from an EMBL/GenBank/DDBJ whole genome shotgun (WGS) entry which is preliminary data.</text>
</comment>
<name>A0AA39RZ01_ACESA</name>
<evidence type="ECO:0000256" key="1">
    <source>
        <dbReference type="SAM" id="MobiDB-lite"/>
    </source>
</evidence>
<evidence type="ECO:0000313" key="3">
    <source>
        <dbReference type="Proteomes" id="UP001168877"/>
    </source>
</evidence>
<protein>
    <submittedName>
        <fullName evidence="2">Uncharacterized protein</fullName>
    </submittedName>
</protein>